<dbReference type="InterPro" id="IPR032466">
    <property type="entry name" value="Metal_Hydrolase"/>
</dbReference>
<proteinExistence type="predicted"/>
<sequence>MTDLLITGARLVPVAGVAAPEHPVDVLVSGGRVADVGPKLASRGVADVIAAQGRWLLPGLWDAHVHPVMWALARARIDLSGTTDPTDVCRRVAAHLSARPGEQLVLGYGYRSAAWDRLPTVLELDAATGSRPVALASGDAHNGWLNSAALALIGQAPREGALVEGEWYAAYRHLEAIATSLEEPEAALEAALAAAAARGVVGIVDFEFDSAWRTWPARLERGRPPVRIRAAAYADSLDDVAAAGLRTGDPLVAGEDLLTMGPLKVISDGSLNTLTAWCCEPYAPDGGDDGGCGRSNLTAAELREVMSRAGDIGLTCAIHAIGDRAVATALDAFSATRQGGSIEHAQLVGAADFERLAALGLTASVQPVHLIDDRLVTDRYWRDRADRVYAFRSLLDAGVALAFGSDAPVAPLDPWRAIAAAVFRADAADEPWHSEQAITPAEALASSTDGQGTVHIGQPADLVLVDADPLALGSLADRSATADGSPAAQADRAHLRELPVSLTLVGGRRTHEALT</sequence>
<reference evidence="3" key="1">
    <citation type="journal article" date="2019" name="Int. J. Syst. Evol. Microbiol.">
        <title>The Global Catalogue of Microorganisms (GCM) 10K type strain sequencing project: providing services to taxonomists for standard genome sequencing and annotation.</title>
        <authorList>
            <consortium name="The Broad Institute Genomics Platform"/>
            <consortium name="The Broad Institute Genome Sequencing Center for Infectious Disease"/>
            <person name="Wu L."/>
            <person name="Ma J."/>
        </authorList>
    </citation>
    <scope>NUCLEOTIDE SEQUENCE [LARGE SCALE GENOMIC DNA]</scope>
    <source>
        <strain evidence="3">JCM 15591</strain>
    </source>
</reference>
<name>A0ABP4X5J8_9MICO</name>
<dbReference type="Gene3D" id="3.20.20.140">
    <property type="entry name" value="Metal-dependent hydrolases"/>
    <property type="match status" value="1"/>
</dbReference>
<dbReference type="Gene3D" id="2.30.40.10">
    <property type="entry name" value="Urease, subunit C, domain 1"/>
    <property type="match status" value="1"/>
</dbReference>
<dbReference type="PANTHER" id="PTHR22642">
    <property type="entry name" value="IMIDAZOLONEPROPIONASE"/>
    <property type="match status" value="1"/>
</dbReference>
<dbReference type="SUPFAM" id="SSF51338">
    <property type="entry name" value="Composite domain of metallo-dependent hydrolases"/>
    <property type="match status" value="1"/>
</dbReference>
<dbReference type="Pfam" id="PF07969">
    <property type="entry name" value="Amidohydro_3"/>
    <property type="match status" value="1"/>
</dbReference>
<dbReference type="SUPFAM" id="SSF51556">
    <property type="entry name" value="Metallo-dependent hydrolases"/>
    <property type="match status" value="1"/>
</dbReference>
<feature type="domain" description="Amidohydrolase 3" evidence="1">
    <location>
        <begin position="47"/>
        <end position="510"/>
    </location>
</feature>
<keyword evidence="3" id="KW-1185">Reference proteome</keyword>
<dbReference type="Gene3D" id="3.10.310.70">
    <property type="match status" value="1"/>
</dbReference>
<evidence type="ECO:0000259" key="1">
    <source>
        <dbReference type="Pfam" id="PF07969"/>
    </source>
</evidence>
<comment type="caution">
    <text evidence="2">The sequence shown here is derived from an EMBL/GenBank/DDBJ whole genome shotgun (WGS) entry which is preliminary data.</text>
</comment>
<dbReference type="RefSeq" id="WP_324386001.1">
    <property type="nucleotide sequence ID" value="NZ_BAAAPN010000058.1"/>
</dbReference>
<evidence type="ECO:0000313" key="2">
    <source>
        <dbReference type="EMBL" id="GAA1768502.1"/>
    </source>
</evidence>
<dbReference type="PANTHER" id="PTHR22642:SF2">
    <property type="entry name" value="PROTEIN LONG AFTER FAR-RED 3"/>
    <property type="match status" value="1"/>
</dbReference>
<organism evidence="2 3">
    <name type="scientific">Nostocoides vanveenii</name>
    <dbReference type="NCBI Taxonomy" id="330835"/>
    <lineage>
        <taxon>Bacteria</taxon>
        <taxon>Bacillati</taxon>
        <taxon>Actinomycetota</taxon>
        <taxon>Actinomycetes</taxon>
        <taxon>Micrococcales</taxon>
        <taxon>Intrasporangiaceae</taxon>
        <taxon>Nostocoides</taxon>
    </lineage>
</organism>
<dbReference type="InterPro" id="IPR013108">
    <property type="entry name" value="Amidohydro_3"/>
</dbReference>
<gene>
    <name evidence="2" type="ORF">GCM10009810_28900</name>
</gene>
<evidence type="ECO:0000313" key="3">
    <source>
        <dbReference type="Proteomes" id="UP001501475"/>
    </source>
</evidence>
<dbReference type="InterPro" id="IPR011059">
    <property type="entry name" value="Metal-dep_hydrolase_composite"/>
</dbReference>
<dbReference type="Proteomes" id="UP001501475">
    <property type="component" value="Unassembled WGS sequence"/>
</dbReference>
<accession>A0ABP4X5J8</accession>
<protein>
    <submittedName>
        <fullName evidence="2">Amidohydrolase family protein</fullName>
    </submittedName>
</protein>
<dbReference type="EMBL" id="BAAAPN010000058">
    <property type="protein sequence ID" value="GAA1768502.1"/>
    <property type="molecule type" value="Genomic_DNA"/>
</dbReference>